<evidence type="ECO:0000313" key="10">
    <source>
        <dbReference type="EMBL" id="GAA1604450.1"/>
    </source>
</evidence>
<evidence type="ECO:0000259" key="9">
    <source>
        <dbReference type="PROSITE" id="PS50011"/>
    </source>
</evidence>
<keyword evidence="2" id="KW-0723">Serine/threonine-protein kinase</keyword>
<evidence type="ECO:0000256" key="5">
    <source>
        <dbReference type="ARBA" id="ARBA00022777"/>
    </source>
</evidence>
<accession>A0ABP4QEW7</accession>
<feature type="region of interest" description="Disordered" evidence="8">
    <location>
        <begin position="330"/>
        <end position="416"/>
    </location>
</feature>
<dbReference type="Proteomes" id="UP001500393">
    <property type="component" value="Unassembled WGS sequence"/>
</dbReference>
<dbReference type="CDD" id="cd14014">
    <property type="entry name" value="STKc_PknB_like"/>
    <property type="match status" value="1"/>
</dbReference>
<evidence type="ECO:0000256" key="3">
    <source>
        <dbReference type="ARBA" id="ARBA00022679"/>
    </source>
</evidence>
<dbReference type="PANTHER" id="PTHR43289">
    <property type="entry name" value="MITOGEN-ACTIVATED PROTEIN KINASE KINASE KINASE 20-RELATED"/>
    <property type="match status" value="1"/>
</dbReference>
<reference evidence="11" key="1">
    <citation type="journal article" date="2019" name="Int. J. Syst. Evol. Microbiol.">
        <title>The Global Catalogue of Microorganisms (GCM) 10K type strain sequencing project: providing services to taxonomists for standard genome sequencing and annotation.</title>
        <authorList>
            <consortium name="The Broad Institute Genomics Platform"/>
            <consortium name="The Broad Institute Genome Sequencing Center for Infectious Disease"/>
            <person name="Wu L."/>
            <person name="Ma J."/>
        </authorList>
    </citation>
    <scope>NUCLEOTIDE SEQUENCE [LARGE SCALE GENOMIC DNA]</scope>
    <source>
        <strain evidence="11">JCM 14969</strain>
    </source>
</reference>
<evidence type="ECO:0000256" key="2">
    <source>
        <dbReference type="ARBA" id="ARBA00022527"/>
    </source>
</evidence>
<keyword evidence="4 7" id="KW-0547">Nucleotide-binding</keyword>
<comment type="caution">
    <text evidence="10">The sequence shown here is derived from an EMBL/GenBank/DDBJ whole genome shotgun (WGS) entry which is preliminary data.</text>
</comment>
<dbReference type="PANTHER" id="PTHR43289:SF6">
    <property type="entry name" value="SERINE_THREONINE-PROTEIN KINASE NEKL-3"/>
    <property type="match status" value="1"/>
</dbReference>
<dbReference type="InterPro" id="IPR008271">
    <property type="entry name" value="Ser/Thr_kinase_AS"/>
</dbReference>
<evidence type="ECO:0000256" key="4">
    <source>
        <dbReference type="ARBA" id="ARBA00022741"/>
    </source>
</evidence>
<feature type="compositionally biased region" description="Polar residues" evidence="8">
    <location>
        <begin position="342"/>
        <end position="351"/>
    </location>
</feature>
<evidence type="ECO:0000256" key="7">
    <source>
        <dbReference type="PROSITE-ProRule" id="PRU10141"/>
    </source>
</evidence>
<proteinExistence type="predicted"/>
<sequence>MLGSLGRGGMGAVWHAHDEVLDREVAIKEIVFPPELPDGERDVLRRRTLREARSAARLSHPNVVAVYDVVEEEGRPWIVMELVKSRTLADALRQDGPLPSRQVAKIGLQVLAALEAAHPAGVLHRDVKPSNVLLADDGRVVLTDFGIATLEGDPSLTQSGTLVGSPAYIAPERVRARGAGPESDLWSLGATLYTAVEGRPPHDRGSALPTLTAAVTEAPDPPQLAGTLWPALEGLLRKEPAERIDAPTARRLLEVAAAPPPLVIPRPPVVAREPTGASDHGEETRVIAVPAVSAGSPPSKKWGPKVMAVVVSVLLAGALGAWALMRPDDDNNLGQQPGAVSASPTVTPSSQAPRSTATAPRTTPTAPRSTPTAAPSTPRPSSAPTSAPTSRPTADPSGAVVPAGFERHSDPTGFSLAVPSNWTVRREGGRVYFREPGGSRLLLIDQTDQPKADPVADWRQQEEARRDGYPEYRRIRIEAVDYFQKAADWEFTYAVGDGRQHVLNRGVVTSSRQAYGIYWSTPESQWADSQQTLRTITSSFRPAS</sequence>
<keyword evidence="11" id="KW-1185">Reference proteome</keyword>
<keyword evidence="3" id="KW-0808">Transferase</keyword>
<dbReference type="PROSITE" id="PS00108">
    <property type="entry name" value="PROTEIN_KINASE_ST"/>
    <property type="match status" value="1"/>
</dbReference>
<dbReference type="InterPro" id="IPR017441">
    <property type="entry name" value="Protein_kinase_ATP_BS"/>
</dbReference>
<evidence type="ECO:0000313" key="11">
    <source>
        <dbReference type="Proteomes" id="UP001500393"/>
    </source>
</evidence>
<evidence type="ECO:0000256" key="6">
    <source>
        <dbReference type="ARBA" id="ARBA00022840"/>
    </source>
</evidence>
<protein>
    <recommendedName>
        <fullName evidence="1">non-specific serine/threonine protein kinase</fullName>
        <ecNumber evidence="1">2.7.11.1</ecNumber>
    </recommendedName>
</protein>
<organism evidence="10 11">
    <name type="scientific">Kribbella sancticallisti</name>
    <dbReference type="NCBI Taxonomy" id="460087"/>
    <lineage>
        <taxon>Bacteria</taxon>
        <taxon>Bacillati</taxon>
        <taxon>Actinomycetota</taxon>
        <taxon>Actinomycetes</taxon>
        <taxon>Propionibacteriales</taxon>
        <taxon>Kribbellaceae</taxon>
        <taxon>Kribbella</taxon>
    </lineage>
</organism>
<dbReference type="SUPFAM" id="SSF56112">
    <property type="entry name" value="Protein kinase-like (PK-like)"/>
    <property type="match status" value="1"/>
</dbReference>
<keyword evidence="6 7" id="KW-0067">ATP-binding</keyword>
<evidence type="ECO:0000256" key="1">
    <source>
        <dbReference type="ARBA" id="ARBA00012513"/>
    </source>
</evidence>
<dbReference type="EMBL" id="BAAAOS010000054">
    <property type="protein sequence ID" value="GAA1604450.1"/>
    <property type="molecule type" value="Genomic_DNA"/>
</dbReference>
<gene>
    <name evidence="10" type="ORF">GCM10009789_68020</name>
</gene>
<feature type="domain" description="Protein kinase" evidence="9">
    <location>
        <begin position="1"/>
        <end position="263"/>
    </location>
</feature>
<dbReference type="EC" id="2.7.11.1" evidence="1"/>
<dbReference type="Pfam" id="PF00069">
    <property type="entry name" value="Pkinase"/>
    <property type="match status" value="1"/>
</dbReference>
<dbReference type="SUPFAM" id="SSF55724">
    <property type="entry name" value="Mog1p/PsbP-like"/>
    <property type="match status" value="1"/>
</dbReference>
<feature type="binding site" evidence="7">
    <location>
        <position position="28"/>
    </location>
    <ligand>
        <name>ATP</name>
        <dbReference type="ChEBI" id="CHEBI:30616"/>
    </ligand>
</feature>
<dbReference type="PROSITE" id="PS00107">
    <property type="entry name" value="PROTEIN_KINASE_ATP"/>
    <property type="match status" value="1"/>
</dbReference>
<feature type="compositionally biased region" description="Low complexity" evidence="8">
    <location>
        <begin position="352"/>
        <end position="394"/>
    </location>
</feature>
<name>A0ABP4QEW7_9ACTN</name>
<dbReference type="SMART" id="SM00220">
    <property type="entry name" value="S_TKc"/>
    <property type="match status" value="1"/>
</dbReference>
<dbReference type="Gene3D" id="3.30.200.20">
    <property type="entry name" value="Phosphorylase Kinase, domain 1"/>
    <property type="match status" value="1"/>
</dbReference>
<dbReference type="InterPro" id="IPR011009">
    <property type="entry name" value="Kinase-like_dom_sf"/>
</dbReference>
<dbReference type="InterPro" id="IPR016123">
    <property type="entry name" value="Mog1/PsbP_a/b/a-sand"/>
</dbReference>
<dbReference type="PROSITE" id="PS50011">
    <property type="entry name" value="PROTEIN_KINASE_DOM"/>
    <property type="match status" value="1"/>
</dbReference>
<evidence type="ECO:0000256" key="8">
    <source>
        <dbReference type="SAM" id="MobiDB-lite"/>
    </source>
</evidence>
<dbReference type="Gene3D" id="1.10.510.10">
    <property type="entry name" value="Transferase(Phosphotransferase) domain 1"/>
    <property type="match status" value="1"/>
</dbReference>
<dbReference type="InterPro" id="IPR000719">
    <property type="entry name" value="Prot_kinase_dom"/>
</dbReference>
<keyword evidence="5" id="KW-0418">Kinase</keyword>
<dbReference type="Gene3D" id="3.40.1000.10">
    <property type="entry name" value="Mog1/PsbP, alpha/beta/alpha sandwich"/>
    <property type="match status" value="1"/>
</dbReference>